<evidence type="ECO:0000256" key="4">
    <source>
        <dbReference type="ARBA" id="ARBA00022771"/>
    </source>
</evidence>
<evidence type="ECO:0000313" key="9">
    <source>
        <dbReference type="EMBL" id="MBN3313808.1"/>
    </source>
</evidence>
<dbReference type="PROSITE" id="PS00028">
    <property type="entry name" value="ZINC_FINGER_C2H2_1"/>
    <property type="match status" value="2"/>
</dbReference>
<keyword evidence="3" id="KW-0677">Repeat</keyword>
<evidence type="ECO:0000256" key="6">
    <source>
        <dbReference type="ARBA" id="ARBA00023242"/>
    </source>
</evidence>
<dbReference type="Pfam" id="PF12874">
    <property type="entry name" value="zf-met"/>
    <property type="match status" value="3"/>
</dbReference>
<dbReference type="Gene3D" id="3.30.160.60">
    <property type="entry name" value="Classic Zinc Finger"/>
    <property type="match status" value="3"/>
</dbReference>
<dbReference type="InterPro" id="IPR000690">
    <property type="entry name" value="Matrin/U1-C_Znf_C2H2"/>
</dbReference>
<accession>A0A8J7T7Q6</accession>
<dbReference type="GO" id="GO:0003676">
    <property type="term" value="F:nucleic acid binding"/>
    <property type="evidence" value="ECO:0007669"/>
    <property type="project" value="InterPro"/>
</dbReference>
<feature type="region of interest" description="Disordered" evidence="7">
    <location>
        <begin position="698"/>
        <end position="723"/>
    </location>
</feature>
<dbReference type="PANTHER" id="PTHR23067:SF6">
    <property type="entry name" value="ZINC FINGER PROTEIN 385C"/>
    <property type="match status" value="1"/>
</dbReference>
<keyword evidence="5" id="KW-0862">Zinc</keyword>
<feature type="compositionally biased region" description="Low complexity" evidence="7">
    <location>
        <begin position="561"/>
        <end position="570"/>
    </location>
</feature>
<proteinExistence type="predicted"/>
<dbReference type="SUPFAM" id="SSF57667">
    <property type="entry name" value="beta-beta-alpha zinc fingers"/>
    <property type="match status" value="3"/>
</dbReference>
<dbReference type="Proteomes" id="UP000736164">
    <property type="component" value="Unassembled WGS sequence"/>
</dbReference>
<keyword evidence="6" id="KW-0539">Nucleus</keyword>
<keyword evidence="4" id="KW-0863">Zinc-finger</keyword>
<evidence type="ECO:0000259" key="8">
    <source>
        <dbReference type="PROSITE" id="PS50171"/>
    </source>
</evidence>
<gene>
    <name evidence="9" type="primary">Znf385d_0</name>
    <name evidence="9" type="ORF">GTO95_0017930</name>
</gene>
<keyword evidence="2" id="KW-0479">Metal-binding</keyword>
<evidence type="ECO:0000256" key="7">
    <source>
        <dbReference type="SAM" id="MobiDB-lite"/>
    </source>
</evidence>
<dbReference type="PROSITE" id="PS50171">
    <property type="entry name" value="ZF_MATRIN"/>
    <property type="match status" value="1"/>
</dbReference>
<dbReference type="SMART" id="SM00451">
    <property type="entry name" value="ZnF_U1"/>
    <property type="match status" value="3"/>
</dbReference>
<organism evidence="9 10">
    <name type="scientific">Atractosteus spatula</name>
    <name type="common">Alligator gar</name>
    <name type="synonym">Lepisosteus spatula</name>
    <dbReference type="NCBI Taxonomy" id="7917"/>
    <lineage>
        <taxon>Eukaryota</taxon>
        <taxon>Metazoa</taxon>
        <taxon>Chordata</taxon>
        <taxon>Craniata</taxon>
        <taxon>Vertebrata</taxon>
        <taxon>Euteleostomi</taxon>
        <taxon>Actinopterygii</taxon>
        <taxon>Neopterygii</taxon>
        <taxon>Holostei</taxon>
        <taxon>Semionotiformes</taxon>
        <taxon>Lepisosteidae</taxon>
        <taxon>Atractosteus</taxon>
    </lineage>
</organism>
<dbReference type="SMART" id="SM00355">
    <property type="entry name" value="ZnF_C2H2"/>
    <property type="match status" value="3"/>
</dbReference>
<evidence type="ECO:0000256" key="1">
    <source>
        <dbReference type="ARBA" id="ARBA00004123"/>
    </source>
</evidence>
<feature type="region of interest" description="Disordered" evidence="7">
    <location>
        <begin position="463"/>
        <end position="494"/>
    </location>
</feature>
<feature type="non-terminal residue" evidence="9">
    <location>
        <position position="850"/>
    </location>
</feature>
<feature type="compositionally biased region" description="Basic and acidic residues" evidence="7">
    <location>
        <begin position="598"/>
        <end position="610"/>
    </location>
</feature>
<dbReference type="AlphaFoldDB" id="A0A8J7T7Q6"/>
<evidence type="ECO:0000256" key="3">
    <source>
        <dbReference type="ARBA" id="ARBA00022737"/>
    </source>
</evidence>
<feature type="domain" description="Matrin-type" evidence="8">
    <location>
        <begin position="681"/>
        <end position="711"/>
    </location>
</feature>
<comment type="caution">
    <text evidence="9">The sequence shown here is derived from an EMBL/GenBank/DDBJ whole genome shotgun (WGS) entry which is preliminary data.</text>
</comment>
<dbReference type="InterPro" id="IPR013087">
    <property type="entry name" value="Znf_C2H2_type"/>
</dbReference>
<sequence>MDVLPTLQKLSAFFQAEELNLSVLKPVISASLACLKALRSASGCQFQEFLCDMNEHPQEDCKKGVRLYYKGVEMTNCSQEDVQAFGQLKEAYLGTLCKSLQDRLPEDIVELVNAFVVLFSPQCYVQALDDDIMSYGATELNLLLDQYGGLVSQERARTDFPLFKRVVVGLGHLSLQELCAQLVFIDSEMRELFPDFATLASLASVLPVQPATCEKVFRAKDQTKKLLTEEGSSNVVKIAVDGPTISEFDFEAAIEHYETIKDKQNVVSAHESCVLLERNQLPAGALIPSRGLVRAQQRKDDKAVYSSPAQSSPLLASLSVPGRPLQPQLDLKHFLPFRLNSSSPLSLFPNFNTALEEDGPRSASELLLLPILKRVRLMSTQPGSRHREWQMKERRMPPVTRADFRQQMDPVQKAVINHTFGVPQPLKKKQIISCNICHLRFNSTNQAEAHYKGHKHTRKLKAIEAQKNKQRSSGAAASAGRERERDREKIRVPETLPALMERSLMDATNQKTLVTQCGLSPALSMDPESGKGKETPGVSVVLTPVSEVSSLELVALAAASPQVSPASQLSERVSEAGAPDPPVPVLESSSQEPPQSEAEPRGEGDKDPKKSKPHLHCPICKVTVNSTSQLEAHNSGAKHKLMLEGQSAQPRRRSKVLLSRAACKTKRLGNKGSVGVQSKAFHCEVCEIYVNSETQLKQHMNSRRHKDRLAGKPPKPKFTPYNKTQQNSILAGHRMASRATVKRRNVRWTGYAGGAVSAMKKVFGRCNLTSLSTQTKLALQKQLTKTLTTGFLPSPLSPAALCTVAANPLALRHPAGTATLIQTPLLGPALFRPAPGPLRATHTPIVFTPY</sequence>
<feature type="compositionally biased region" description="Basic and acidic residues" evidence="7">
    <location>
        <begin position="480"/>
        <end position="492"/>
    </location>
</feature>
<evidence type="ECO:0000256" key="2">
    <source>
        <dbReference type="ARBA" id="ARBA00022723"/>
    </source>
</evidence>
<evidence type="ECO:0000256" key="5">
    <source>
        <dbReference type="ARBA" id="ARBA00022833"/>
    </source>
</evidence>
<dbReference type="GO" id="GO:0005634">
    <property type="term" value="C:nucleus"/>
    <property type="evidence" value="ECO:0007669"/>
    <property type="project" value="UniProtKB-SubCell"/>
</dbReference>
<comment type="subcellular location">
    <subcellularLocation>
        <location evidence="1">Nucleus</location>
    </subcellularLocation>
</comment>
<dbReference type="InterPro" id="IPR003604">
    <property type="entry name" value="Matrin/U1-like-C_Znf_C2H2"/>
</dbReference>
<evidence type="ECO:0000313" key="10">
    <source>
        <dbReference type="Proteomes" id="UP000736164"/>
    </source>
</evidence>
<protein>
    <submittedName>
        <fullName evidence="9">Z385D protein</fullName>
    </submittedName>
</protein>
<feature type="non-terminal residue" evidence="9">
    <location>
        <position position="1"/>
    </location>
</feature>
<dbReference type="EMBL" id="JAAWVO010013038">
    <property type="protein sequence ID" value="MBN3313808.1"/>
    <property type="molecule type" value="Genomic_DNA"/>
</dbReference>
<feature type="compositionally biased region" description="Low complexity" evidence="7">
    <location>
        <begin position="585"/>
        <end position="597"/>
    </location>
</feature>
<keyword evidence="10" id="KW-1185">Reference proteome</keyword>
<reference evidence="9" key="1">
    <citation type="journal article" date="2021" name="Cell">
        <title>Tracing the genetic footprints of vertebrate landing in non-teleost ray-finned fishes.</title>
        <authorList>
            <person name="Bi X."/>
            <person name="Wang K."/>
            <person name="Yang L."/>
            <person name="Pan H."/>
            <person name="Jiang H."/>
            <person name="Wei Q."/>
            <person name="Fang M."/>
            <person name="Yu H."/>
            <person name="Zhu C."/>
            <person name="Cai Y."/>
            <person name="He Y."/>
            <person name="Gan X."/>
            <person name="Zeng H."/>
            <person name="Yu D."/>
            <person name="Zhu Y."/>
            <person name="Jiang H."/>
            <person name="Qiu Q."/>
            <person name="Yang H."/>
            <person name="Zhang Y.E."/>
            <person name="Wang W."/>
            <person name="Zhu M."/>
            <person name="He S."/>
            <person name="Zhang G."/>
        </authorList>
    </citation>
    <scope>NUCLEOTIDE SEQUENCE</scope>
    <source>
        <strain evidence="9">Allg_001</strain>
    </source>
</reference>
<name>A0A8J7T7Q6_ATRSP</name>
<feature type="region of interest" description="Disordered" evidence="7">
    <location>
        <begin position="561"/>
        <end position="615"/>
    </location>
</feature>
<dbReference type="PANTHER" id="PTHR23067">
    <property type="entry name" value="DOUBLE-STRANDED RNA-BINDING ZINC FINGER PROTEIN"/>
    <property type="match status" value="1"/>
</dbReference>
<dbReference type="GO" id="GO:0008270">
    <property type="term" value="F:zinc ion binding"/>
    <property type="evidence" value="ECO:0007669"/>
    <property type="project" value="UniProtKB-KW"/>
</dbReference>
<dbReference type="InterPro" id="IPR036236">
    <property type="entry name" value="Znf_C2H2_sf"/>
</dbReference>
<dbReference type="InterPro" id="IPR051845">
    <property type="entry name" value="Znf385"/>
</dbReference>